<evidence type="ECO:0000313" key="2">
    <source>
        <dbReference type="EMBL" id="SPO36163.1"/>
    </source>
</evidence>
<evidence type="ECO:0000256" key="1">
    <source>
        <dbReference type="SAM" id="MobiDB-lite"/>
    </source>
</evidence>
<sequence length="193" mass="21345">MMRPKRQPVDVDRACDAWPRNERSYDQEIAVARPDPHRCELWTGVFHKRWRPMSKDHDEGARQPAIITTSSSTSIRSARHRPRASPTGQHGFAGRQGLVVQAAASAPIDGPFSGRPFASTDSYPPASAPAALVVDFGHAWIDGVAEEARQRKRMESLETTSFSPLMNSFSSPPRETTSAMPCRTVRCGAMRCI</sequence>
<evidence type="ECO:0000313" key="3">
    <source>
        <dbReference type="Proteomes" id="UP000323386"/>
    </source>
</evidence>
<feature type="region of interest" description="Disordered" evidence="1">
    <location>
        <begin position="68"/>
        <end position="91"/>
    </location>
</feature>
<dbReference type="Proteomes" id="UP000323386">
    <property type="component" value="Unassembled WGS sequence"/>
</dbReference>
<organism evidence="2 3">
    <name type="scientific">Pseudozyma flocculosa</name>
    <dbReference type="NCBI Taxonomy" id="84751"/>
    <lineage>
        <taxon>Eukaryota</taxon>
        <taxon>Fungi</taxon>
        <taxon>Dikarya</taxon>
        <taxon>Basidiomycota</taxon>
        <taxon>Ustilaginomycotina</taxon>
        <taxon>Ustilaginomycetes</taxon>
        <taxon>Ustilaginales</taxon>
        <taxon>Ustilaginaceae</taxon>
        <taxon>Pseudozyma</taxon>
    </lineage>
</organism>
<name>A0A5C3EV71_9BASI</name>
<accession>A0A5C3EV71</accession>
<keyword evidence="3" id="KW-1185">Reference proteome</keyword>
<gene>
    <name evidence="2" type="ORF">PSFLO_01634</name>
</gene>
<reference evidence="2 3" key="1">
    <citation type="submission" date="2018-03" db="EMBL/GenBank/DDBJ databases">
        <authorList>
            <person name="Guldener U."/>
        </authorList>
    </citation>
    <scope>NUCLEOTIDE SEQUENCE [LARGE SCALE GENOMIC DNA]</scope>
    <source>
        <strain evidence="2 3">DAOM196992</strain>
    </source>
</reference>
<protein>
    <submittedName>
        <fullName evidence="2">Uncharacterized protein</fullName>
    </submittedName>
</protein>
<dbReference type="AlphaFoldDB" id="A0A5C3EV71"/>
<proteinExistence type="predicted"/>
<dbReference type="EMBL" id="OOIP01000003">
    <property type="protein sequence ID" value="SPO36163.1"/>
    <property type="molecule type" value="Genomic_DNA"/>
</dbReference>